<dbReference type="Pfam" id="PF14317">
    <property type="entry name" value="YcxB"/>
    <property type="match status" value="1"/>
</dbReference>
<feature type="transmembrane region" description="Helical" evidence="1">
    <location>
        <begin position="58"/>
        <end position="79"/>
    </location>
</feature>
<dbReference type="OrthoDB" id="7059460at2"/>
<evidence type="ECO:0000256" key="1">
    <source>
        <dbReference type="SAM" id="Phobius"/>
    </source>
</evidence>
<protein>
    <submittedName>
        <fullName evidence="3">YcxB-like protein</fullName>
    </submittedName>
</protein>
<name>A0A395JG76_9GAMM</name>
<dbReference type="InParanoid" id="A0A395JG76"/>
<reference evidence="3 4" key="1">
    <citation type="submission" date="2018-06" db="EMBL/GenBank/DDBJ databases">
        <title>Genomic Encyclopedia of Type Strains, Phase IV (KMG-IV): sequencing the most valuable type-strain genomes for metagenomic binning, comparative biology and taxonomic classification.</title>
        <authorList>
            <person name="Goeker M."/>
        </authorList>
    </citation>
    <scope>NUCLEOTIDE SEQUENCE [LARGE SCALE GENOMIC DNA]</scope>
    <source>
        <strain evidence="3 4">DSM 24032</strain>
    </source>
</reference>
<proteinExistence type="predicted"/>
<feature type="transmembrane region" description="Helical" evidence="1">
    <location>
        <begin position="34"/>
        <end position="52"/>
    </location>
</feature>
<evidence type="ECO:0000313" key="3">
    <source>
        <dbReference type="EMBL" id="RBP48813.1"/>
    </source>
</evidence>
<dbReference type="AlphaFoldDB" id="A0A395JG76"/>
<comment type="caution">
    <text evidence="3">The sequence shown here is derived from an EMBL/GenBank/DDBJ whole genome shotgun (WGS) entry which is preliminary data.</text>
</comment>
<feature type="domain" description="YcxB-like C-terminal" evidence="2">
    <location>
        <begin position="104"/>
        <end position="160"/>
    </location>
</feature>
<keyword evidence="4" id="KW-1185">Reference proteome</keyword>
<evidence type="ECO:0000313" key="4">
    <source>
        <dbReference type="Proteomes" id="UP000253083"/>
    </source>
</evidence>
<keyword evidence="1" id="KW-1133">Transmembrane helix</keyword>
<accession>A0A395JG76</accession>
<dbReference type="RefSeq" id="WP_113955409.1">
    <property type="nucleotide sequence ID" value="NZ_QNRT01000005.1"/>
</dbReference>
<organism evidence="3 4">
    <name type="scientific">Arenicella xantha</name>
    <dbReference type="NCBI Taxonomy" id="644221"/>
    <lineage>
        <taxon>Bacteria</taxon>
        <taxon>Pseudomonadati</taxon>
        <taxon>Pseudomonadota</taxon>
        <taxon>Gammaproteobacteria</taxon>
        <taxon>Arenicellales</taxon>
        <taxon>Arenicellaceae</taxon>
        <taxon>Arenicella</taxon>
    </lineage>
</organism>
<keyword evidence="1" id="KW-0472">Membrane</keyword>
<evidence type="ECO:0000259" key="2">
    <source>
        <dbReference type="Pfam" id="PF14317"/>
    </source>
</evidence>
<dbReference type="InterPro" id="IPR025588">
    <property type="entry name" value="YcxB-like_C"/>
</dbReference>
<keyword evidence="1" id="KW-0812">Transmembrane</keyword>
<gene>
    <name evidence="3" type="ORF">DFR28_105152</name>
</gene>
<dbReference type="EMBL" id="QNRT01000005">
    <property type="protein sequence ID" value="RBP48813.1"/>
    <property type="molecule type" value="Genomic_DNA"/>
</dbReference>
<dbReference type="Proteomes" id="UP000253083">
    <property type="component" value="Unassembled WGS sequence"/>
</dbReference>
<sequence length="173" mass="20176">MEKTFKYEKEDWQKFQSYLETDLCRSKKMWHESVWFNLISWFVIAIVFFTFFQSKSEFSWATAGIVSFFFVSIYAQLVLTGIKFKKLCAPSEKGSFIGEHRFRFNESSIQSEGLGYTATHDWSVVKRVAKTNDAIYLFLDNAVAYIFPLSQIEDSGQFYEYINTKINVAASSN</sequence>